<name>A0A0X3NHF2_SCHSO</name>
<keyword evidence="1" id="KW-0732">Signal</keyword>
<dbReference type="AlphaFoldDB" id="A0A0X3NHF2"/>
<organism evidence="2">
    <name type="scientific">Schistocephalus solidus</name>
    <name type="common">Tapeworm</name>
    <dbReference type="NCBI Taxonomy" id="70667"/>
    <lineage>
        <taxon>Eukaryota</taxon>
        <taxon>Metazoa</taxon>
        <taxon>Spiralia</taxon>
        <taxon>Lophotrochozoa</taxon>
        <taxon>Platyhelminthes</taxon>
        <taxon>Cestoda</taxon>
        <taxon>Eucestoda</taxon>
        <taxon>Diphyllobothriidea</taxon>
        <taxon>Diphyllobothriidae</taxon>
        <taxon>Schistocephalus</taxon>
    </lineage>
</organism>
<accession>A0A0X3NHF2</accession>
<evidence type="ECO:0000256" key="1">
    <source>
        <dbReference type="SAM" id="SignalP"/>
    </source>
</evidence>
<reference evidence="2" key="1">
    <citation type="submission" date="2016-01" db="EMBL/GenBank/DDBJ databases">
        <title>Reference transcriptome for the parasite Schistocephalus solidus: insights into the molecular evolution of parasitism.</title>
        <authorList>
            <person name="Hebert F.O."/>
            <person name="Grambauer S."/>
            <person name="Barber I."/>
            <person name="Landry C.R."/>
            <person name="Aubin-Horth N."/>
        </authorList>
    </citation>
    <scope>NUCLEOTIDE SEQUENCE</scope>
</reference>
<sequence length="110" mass="13027">MGDTANVAMKCHMACCLIMLSTFCRTPYKVPAYYRWPFVKCQRVLVLEQRNRHLRPLREFSTRTPERRAFVFPCSTQIYRVVVRMHPHNRSFTVPFLSKNSKCFHQDGGQ</sequence>
<feature type="signal peptide" evidence="1">
    <location>
        <begin position="1"/>
        <end position="24"/>
    </location>
</feature>
<proteinExistence type="predicted"/>
<evidence type="ECO:0000313" key="2">
    <source>
        <dbReference type="EMBL" id="JAP38803.1"/>
    </source>
</evidence>
<protein>
    <recommendedName>
        <fullName evidence="3">Secreted protein</fullName>
    </recommendedName>
</protein>
<gene>
    <name evidence="2" type="ORF">TR148919</name>
</gene>
<feature type="chain" id="PRO_5007050596" description="Secreted protein" evidence="1">
    <location>
        <begin position="25"/>
        <end position="110"/>
    </location>
</feature>
<evidence type="ECO:0008006" key="3">
    <source>
        <dbReference type="Google" id="ProtNLM"/>
    </source>
</evidence>
<dbReference type="EMBL" id="GEEE01024422">
    <property type="protein sequence ID" value="JAP38803.1"/>
    <property type="molecule type" value="Transcribed_RNA"/>
</dbReference>